<dbReference type="RefSeq" id="WP_223993745.1">
    <property type="nucleotide sequence ID" value="NZ_CAJZAG010000011.1"/>
</dbReference>
<name>A0ABM8XRX1_9BURK</name>
<dbReference type="EMBL" id="CAJZAG010000011">
    <property type="protein sequence ID" value="CAG9183073.1"/>
    <property type="molecule type" value="Genomic_DNA"/>
</dbReference>
<proteinExistence type="predicted"/>
<feature type="region of interest" description="Disordered" evidence="2">
    <location>
        <begin position="1"/>
        <end position="74"/>
    </location>
</feature>
<feature type="coiled-coil region" evidence="1">
    <location>
        <begin position="80"/>
        <end position="107"/>
    </location>
</feature>
<comment type="caution">
    <text evidence="3">The sequence shown here is derived from an EMBL/GenBank/DDBJ whole genome shotgun (WGS) entry which is preliminary data.</text>
</comment>
<accession>A0ABM8XRX1</accession>
<feature type="compositionally biased region" description="Low complexity" evidence="2">
    <location>
        <begin position="14"/>
        <end position="37"/>
    </location>
</feature>
<dbReference type="Proteomes" id="UP000706525">
    <property type="component" value="Unassembled WGS sequence"/>
</dbReference>
<evidence type="ECO:0008006" key="5">
    <source>
        <dbReference type="Google" id="ProtNLM"/>
    </source>
</evidence>
<evidence type="ECO:0000313" key="4">
    <source>
        <dbReference type="Proteomes" id="UP000706525"/>
    </source>
</evidence>
<keyword evidence="4" id="KW-1185">Reference proteome</keyword>
<gene>
    <name evidence="3" type="ORF">LMG32289_05269</name>
</gene>
<evidence type="ECO:0000313" key="3">
    <source>
        <dbReference type="EMBL" id="CAG9183073.1"/>
    </source>
</evidence>
<organism evidence="3 4">
    <name type="scientific">Cupriavidus pampae</name>
    <dbReference type="NCBI Taxonomy" id="659251"/>
    <lineage>
        <taxon>Bacteria</taxon>
        <taxon>Pseudomonadati</taxon>
        <taxon>Pseudomonadota</taxon>
        <taxon>Betaproteobacteria</taxon>
        <taxon>Burkholderiales</taxon>
        <taxon>Burkholderiaceae</taxon>
        <taxon>Cupriavidus</taxon>
    </lineage>
</organism>
<evidence type="ECO:0000256" key="1">
    <source>
        <dbReference type="SAM" id="Coils"/>
    </source>
</evidence>
<reference evidence="3 4" key="1">
    <citation type="submission" date="2021-08" db="EMBL/GenBank/DDBJ databases">
        <authorList>
            <person name="Peeters C."/>
        </authorList>
    </citation>
    <scope>NUCLEOTIDE SEQUENCE [LARGE SCALE GENOMIC DNA]</scope>
    <source>
        <strain evidence="3 4">LMG 32289</strain>
    </source>
</reference>
<sequence>MNITSPVAADFPMQAPTTEAAPAAGAQAGTTQSASGTDADKPEEQGRITVSHGGRILSKSDSGKDPATQAIEDSNYPEEIKKLMIKIRELQAQLREKAAELRDAAGDQTTPPRQREMKITAIREAVTTITSAIRSATTTLNDAMTVMRMSSDDRKQIATMISGA</sequence>
<keyword evidence="1" id="KW-0175">Coiled coil</keyword>
<protein>
    <recommendedName>
        <fullName evidence="5">Chemotaxis protein</fullName>
    </recommendedName>
</protein>
<evidence type="ECO:0000256" key="2">
    <source>
        <dbReference type="SAM" id="MobiDB-lite"/>
    </source>
</evidence>